<dbReference type="PANTHER" id="PTHR44688">
    <property type="entry name" value="DNA-BINDING TRANSCRIPTIONAL ACTIVATOR DEVR_DOSR"/>
    <property type="match status" value="1"/>
</dbReference>
<feature type="transmembrane region" description="Helical" evidence="4">
    <location>
        <begin position="114"/>
        <end position="134"/>
    </location>
</feature>
<dbReference type="InterPro" id="IPR036388">
    <property type="entry name" value="WH-like_DNA-bd_sf"/>
</dbReference>
<dbReference type="Proteomes" id="UP000468327">
    <property type="component" value="Unassembled WGS sequence"/>
</dbReference>
<dbReference type="PANTHER" id="PTHR44688:SF16">
    <property type="entry name" value="DNA-BINDING TRANSCRIPTIONAL ACTIVATOR DEVR_DOSR"/>
    <property type="match status" value="1"/>
</dbReference>
<dbReference type="Gene3D" id="1.10.10.10">
    <property type="entry name" value="Winged helix-like DNA-binding domain superfamily/Winged helix DNA-binding domain"/>
    <property type="match status" value="1"/>
</dbReference>
<dbReference type="InterPro" id="IPR016032">
    <property type="entry name" value="Sig_transdc_resp-reg_C-effctor"/>
</dbReference>
<keyword evidence="4" id="KW-1133">Transmembrane helix</keyword>
<keyword evidence="3" id="KW-0804">Transcription</keyword>
<feature type="transmembrane region" description="Helical" evidence="4">
    <location>
        <begin position="274"/>
        <end position="295"/>
    </location>
</feature>
<feature type="transmembrane region" description="Helical" evidence="4">
    <location>
        <begin position="393"/>
        <end position="416"/>
    </location>
</feature>
<feature type="domain" description="HTH luxR-type" evidence="5">
    <location>
        <begin position="478"/>
        <end position="543"/>
    </location>
</feature>
<feature type="transmembrane region" description="Helical" evidence="4">
    <location>
        <begin position="171"/>
        <end position="193"/>
    </location>
</feature>
<feature type="transmembrane region" description="Helical" evidence="4">
    <location>
        <begin position="346"/>
        <end position="373"/>
    </location>
</feature>
<feature type="transmembrane region" description="Helical" evidence="4">
    <location>
        <begin position="428"/>
        <end position="446"/>
    </location>
</feature>
<accession>A0A6N8IED6</accession>
<dbReference type="GO" id="GO:0006355">
    <property type="term" value="P:regulation of DNA-templated transcription"/>
    <property type="evidence" value="ECO:0007669"/>
    <property type="project" value="InterPro"/>
</dbReference>
<name>A0A6N8IED6_9ACTN</name>
<evidence type="ECO:0000256" key="3">
    <source>
        <dbReference type="ARBA" id="ARBA00023163"/>
    </source>
</evidence>
<feature type="transmembrane region" description="Helical" evidence="4">
    <location>
        <begin position="146"/>
        <end position="165"/>
    </location>
</feature>
<dbReference type="PROSITE" id="PS50043">
    <property type="entry name" value="HTH_LUXR_2"/>
    <property type="match status" value="1"/>
</dbReference>
<dbReference type="RefSeq" id="WP_157004770.1">
    <property type="nucleotide sequence ID" value="NZ_DBEZYS010000180.1"/>
</dbReference>
<proteinExistence type="predicted"/>
<organism evidence="6 7">
    <name type="scientific">Gordonibacter urolithinfaciens</name>
    <dbReference type="NCBI Taxonomy" id="1335613"/>
    <lineage>
        <taxon>Bacteria</taxon>
        <taxon>Bacillati</taxon>
        <taxon>Actinomycetota</taxon>
        <taxon>Coriobacteriia</taxon>
        <taxon>Eggerthellales</taxon>
        <taxon>Eggerthellaceae</taxon>
        <taxon>Gordonibacter</taxon>
    </lineage>
</organism>
<sequence>MGSAGSRVASAGVNSVIIESREGKEAVVLVLLISGGGLLMTFKMRNVICEIAKNRVVGRLEGAGVTDASAPAWQTPAFFVCGGGAYVAYLAWFFSMFAHFGGPVGLEYGAFGSYLLQMGFFATLALGMVGAWLFSDTLSSVRGTLALALGGTLLCPCATIAALVACPYPVVLAAWCASGLGCACVMMLVASFLGSLEHRYILLCTSTSFALALLLYLLVAFLSPNEMKAAVVSLMPFAACALLLHVHSRYLDPQVPLVEASESRLKNRMSWKSMGASCGHSLCLGFAVYCTVVVAEGFSMWALVAVGLAAFAAAVLMALDGHWGLEMLNSEGMQLKFFLPSAALGLLPMPFLGAAGQAACCCVLFLVFVPQAITNINAVSENVRIFGLAPIRSFAGARVANVMGLGAGYTMGFFAYGRGLGQGMANSLAVLLVLLFVLIVIAAFLFQDRYPSEASEAGVEDDAEREEERLSWRERCNLLAGQIGLSPRQTEVLVLLSRGHNTKYIEEQLVISNHTAKSHIYHIYQKAGVHSKQEIIEMLERIGSDDQG</sequence>
<feature type="transmembrane region" description="Helical" evidence="4">
    <location>
        <begin position="26"/>
        <end position="44"/>
    </location>
</feature>
<dbReference type="Pfam" id="PF00196">
    <property type="entry name" value="GerE"/>
    <property type="match status" value="1"/>
</dbReference>
<dbReference type="GO" id="GO:0003677">
    <property type="term" value="F:DNA binding"/>
    <property type="evidence" value="ECO:0007669"/>
    <property type="project" value="UniProtKB-KW"/>
</dbReference>
<dbReference type="SMART" id="SM00421">
    <property type="entry name" value="HTH_LUXR"/>
    <property type="match status" value="1"/>
</dbReference>
<keyword evidence="2" id="KW-0238">DNA-binding</keyword>
<dbReference type="AlphaFoldDB" id="A0A6N8IED6"/>
<feature type="transmembrane region" description="Helical" evidence="4">
    <location>
        <begin position="77"/>
        <end position="94"/>
    </location>
</feature>
<dbReference type="InterPro" id="IPR000792">
    <property type="entry name" value="Tscrpt_reg_LuxR_C"/>
</dbReference>
<comment type="caution">
    <text evidence="6">The sequence shown here is derived from an EMBL/GenBank/DDBJ whole genome shotgun (WGS) entry which is preliminary data.</text>
</comment>
<evidence type="ECO:0000259" key="5">
    <source>
        <dbReference type="PROSITE" id="PS50043"/>
    </source>
</evidence>
<keyword evidence="4" id="KW-0472">Membrane</keyword>
<evidence type="ECO:0000313" key="7">
    <source>
        <dbReference type="Proteomes" id="UP000468327"/>
    </source>
</evidence>
<keyword evidence="7" id="KW-1185">Reference proteome</keyword>
<keyword evidence="1" id="KW-0805">Transcription regulation</keyword>
<evidence type="ECO:0000256" key="1">
    <source>
        <dbReference type="ARBA" id="ARBA00023015"/>
    </source>
</evidence>
<reference evidence="6 7" key="1">
    <citation type="submission" date="2019-11" db="EMBL/GenBank/DDBJ databases">
        <title>Whole genome shotgun sequencing (WGS) data from Adlercreutzia equolifaciens ResAG-91, Eggerthella lenta MRI-F36, MRI-F37, MRI-F40, ResAG-49, ResAG-88, ResAG-121, ResAG-145, and Gordonibacter sp. ResAG-5, ResAG-26, ResAG-43, ResAG-50, ResAG-59.</title>
        <authorList>
            <person name="Stoll D.A."/>
            <person name="Danylec N."/>
            <person name="Franz C.M.A.P."/>
            <person name="Huch M."/>
        </authorList>
    </citation>
    <scope>NUCLEOTIDE SEQUENCE [LARGE SCALE GENOMIC DNA]</scope>
    <source>
        <strain evidence="6 7">ResAG-59</strain>
    </source>
</reference>
<dbReference type="SUPFAM" id="SSF46894">
    <property type="entry name" value="C-terminal effector domain of the bipartite response regulators"/>
    <property type="match status" value="1"/>
</dbReference>
<evidence type="ECO:0000256" key="2">
    <source>
        <dbReference type="ARBA" id="ARBA00023125"/>
    </source>
</evidence>
<evidence type="ECO:0000256" key="4">
    <source>
        <dbReference type="SAM" id="Phobius"/>
    </source>
</evidence>
<keyword evidence="4" id="KW-0812">Transmembrane</keyword>
<protein>
    <recommendedName>
        <fullName evidence="5">HTH luxR-type domain-containing protein</fullName>
    </recommendedName>
</protein>
<dbReference type="EMBL" id="WPOC01000003">
    <property type="protein sequence ID" value="MVN14274.1"/>
    <property type="molecule type" value="Genomic_DNA"/>
</dbReference>
<feature type="transmembrane region" description="Helical" evidence="4">
    <location>
        <begin position="301"/>
        <end position="325"/>
    </location>
</feature>
<evidence type="ECO:0000313" key="6">
    <source>
        <dbReference type="EMBL" id="MVN14274.1"/>
    </source>
</evidence>
<feature type="transmembrane region" description="Helical" evidence="4">
    <location>
        <begin position="200"/>
        <end position="223"/>
    </location>
</feature>
<dbReference type="PRINTS" id="PR00038">
    <property type="entry name" value="HTHLUXR"/>
</dbReference>
<dbReference type="CDD" id="cd06170">
    <property type="entry name" value="LuxR_C_like"/>
    <property type="match status" value="1"/>
</dbReference>
<gene>
    <name evidence="6" type="ORF">GO738_02725</name>
</gene>